<gene>
    <name evidence="2" type="ORF">METZ01_LOCUS428044</name>
</gene>
<evidence type="ECO:0000313" key="2">
    <source>
        <dbReference type="EMBL" id="SVD75190.1"/>
    </source>
</evidence>
<feature type="transmembrane region" description="Helical" evidence="1">
    <location>
        <begin position="21"/>
        <end position="42"/>
    </location>
</feature>
<name>A0A382XWF4_9ZZZZ</name>
<evidence type="ECO:0000256" key="1">
    <source>
        <dbReference type="SAM" id="Phobius"/>
    </source>
</evidence>
<accession>A0A382XWF4</accession>
<organism evidence="2">
    <name type="scientific">marine metagenome</name>
    <dbReference type="NCBI Taxonomy" id="408172"/>
    <lineage>
        <taxon>unclassified sequences</taxon>
        <taxon>metagenomes</taxon>
        <taxon>ecological metagenomes</taxon>
    </lineage>
</organism>
<sequence>MLNEKYAEFLITSSKIIQKNILHFSLVKLPGNAVVGISIIWLA</sequence>
<reference evidence="2" key="1">
    <citation type="submission" date="2018-05" db="EMBL/GenBank/DDBJ databases">
        <authorList>
            <person name="Lanie J.A."/>
            <person name="Ng W.-L."/>
            <person name="Kazmierczak K.M."/>
            <person name="Andrzejewski T.M."/>
            <person name="Davidsen T.M."/>
            <person name="Wayne K.J."/>
            <person name="Tettelin H."/>
            <person name="Glass J.I."/>
            <person name="Rusch D."/>
            <person name="Podicherti R."/>
            <person name="Tsui H.-C.T."/>
            <person name="Winkler M.E."/>
        </authorList>
    </citation>
    <scope>NUCLEOTIDE SEQUENCE</scope>
</reference>
<protein>
    <submittedName>
        <fullName evidence="2">Uncharacterized protein</fullName>
    </submittedName>
</protein>
<dbReference type="AlphaFoldDB" id="A0A382XWF4"/>
<keyword evidence="1" id="KW-0472">Membrane</keyword>
<dbReference type="EMBL" id="UINC01170913">
    <property type="protein sequence ID" value="SVD75190.1"/>
    <property type="molecule type" value="Genomic_DNA"/>
</dbReference>
<keyword evidence="1" id="KW-0812">Transmembrane</keyword>
<keyword evidence="1" id="KW-1133">Transmembrane helix</keyword>
<proteinExistence type="predicted"/>